<evidence type="ECO:0000256" key="1">
    <source>
        <dbReference type="ARBA" id="ARBA00004141"/>
    </source>
</evidence>
<dbReference type="InterPro" id="IPR002293">
    <property type="entry name" value="AA/rel_permease1"/>
</dbReference>
<evidence type="ECO:0000256" key="5">
    <source>
        <dbReference type="ARBA" id="ARBA00023136"/>
    </source>
</evidence>
<dbReference type="AlphaFoldDB" id="A0A2N1J8Z6"/>
<reference evidence="7 8" key="1">
    <citation type="submission" date="2017-10" db="EMBL/GenBank/DDBJ databases">
        <title>A novel species of cold-tolerant Malassezia isolated from bats.</title>
        <authorList>
            <person name="Lorch J.M."/>
            <person name="Palmer J.M."/>
            <person name="Vanderwolf K.J."/>
            <person name="Schmidt K.Z."/>
            <person name="Verant M.L."/>
            <person name="Weller T.J."/>
            <person name="Blehert D.S."/>
        </authorList>
    </citation>
    <scope>NUCLEOTIDE SEQUENCE [LARGE SCALE GENOMIC DNA]</scope>
    <source>
        <strain evidence="7 8">NWHC:44797-103</strain>
    </source>
</reference>
<proteinExistence type="predicted"/>
<evidence type="ECO:0000313" key="8">
    <source>
        <dbReference type="Proteomes" id="UP000232875"/>
    </source>
</evidence>
<feature type="transmembrane region" description="Helical" evidence="6">
    <location>
        <begin position="407"/>
        <end position="426"/>
    </location>
</feature>
<protein>
    <recommendedName>
        <fullName evidence="9">Amino acid permease/ SLC12A domain-containing protein</fullName>
    </recommendedName>
</protein>
<keyword evidence="5 6" id="KW-0472">Membrane</keyword>
<evidence type="ECO:0000256" key="2">
    <source>
        <dbReference type="ARBA" id="ARBA00022448"/>
    </source>
</evidence>
<keyword evidence="2" id="KW-0813">Transport</keyword>
<accession>A0A2N1J8Z6</accession>
<feature type="transmembrane region" description="Helical" evidence="6">
    <location>
        <begin position="192"/>
        <end position="213"/>
    </location>
</feature>
<comment type="subcellular location">
    <subcellularLocation>
        <location evidence="1">Membrane</location>
        <topology evidence="1">Multi-pass membrane protein</topology>
    </subcellularLocation>
</comment>
<dbReference type="STRING" id="2020962.A0A2N1J8Z6"/>
<evidence type="ECO:0000256" key="3">
    <source>
        <dbReference type="ARBA" id="ARBA00022692"/>
    </source>
</evidence>
<name>A0A2N1J8Z6_9BASI</name>
<dbReference type="PIRSF" id="PIRSF006060">
    <property type="entry name" value="AA_transporter"/>
    <property type="match status" value="1"/>
</dbReference>
<keyword evidence="3 6" id="KW-0812">Transmembrane</keyword>
<gene>
    <name evidence="7" type="ORF">MVES_002765</name>
</gene>
<feature type="transmembrane region" description="Helical" evidence="6">
    <location>
        <begin position="305"/>
        <end position="324"/>
    </location>
</feature>
<feature type="transmembrane region" description="Helical" evidence="6">
    <location>
        <begin position="161"/>
        <end position="180"/>
    </location>
</feature>
<dbReference type="Proteomes" id="UP000232875">
    <property type="component" value="Unassembled WGS sequence"/>
</dbReference>
<keyword evidence="4 6" id="KW-1133">Transmembrane helix</keyword>
<dbReference type="EMBL" id="KZ454992">
    <property type="protein sequence ID" value="PKI83041.1"/>
    <property type="molecule type" value="Genomic_DNA"/>
</dbReference>
<evidence type="ECO:0008006" key="9">
    <source>
        <dbReference type="Google" id="ProtNLM"/>
    </source>
</evidence>
<dbReference type="PANTHER" id="PTHR45649:SF9">
    <property type="entry name" value="AMINO-ACID PERMEASE 2"/>
    <property type="match status" value="1"/>
</dbReference>
<dbReference type="Gene3D" id="1.20.1740.10">
    <property type="entry name" value="Amino acid/polyamine transporter I"/>
    <property type="match status" value="1"/>
</dbReference>
<organism evidence="7 8">
    <name type="scientific">Malassezia vespertilionis</name>
    <dbReference type="NCBI Taxonomy" id="2020962"/>
    <lineage>
        <taxon>Eukaryota</taxon>
        <taxon>Fungi</taxon>
        <taxon>Dikarya</taxon>
        <taxon>Basidiomycota</taxon>
        <taxon>Ustilaginomycotina</taxon>
        <taxon>Malasseziomycetes</taxon>
        <taxon>Malasseziales</taxon>
        <taxon>Malasseziaceae</taxon>
        <taxon>Malassezia</taxon>
    </lineage>
</organism>
<dbReference type="Pfam" id="PF13520">
    <property type="entry name" value="AA_permease_2"/>
    <property type="match status" value="1"/>
</dbReference>
<feature type="transmembrane region" description="Helical" evidence="6">
    <location>
        <begin position="112"/>
        <end position="133"/>
    </location>
</feature>
<evidence type="ECO:0000256" key="6">
    <source>
        <dbReference type="SAM" id="Phobius"/>
    </source>
</evidence>
<evidence type="ECO:0000256" key="4">
    <source>
        <dbReference type="ARBA" id="ARBA00022989"/>
    </source>
</evidence>
<feature type="transmembrane region" description="Helical" evidence="6">
    <location>
        <begin position="83"/>
        <end position="100"/>
    </location>
</feature>
<dbReference type="GO" id="GO:0022857">
    <property type="term" value="F:transmembrane transporter activity"/>
    <property type="evidence" value="ECO:0007669"/>
    <property type="project" value="InterPro"/>
</dbReference>
<evidence type="ECO:0000313" key="7">
    <source>
        <dbReference type="EMBL" id="PKI83041.1"/>
    </source>
</evidence>
<keyword evidence="8" id="KW-1185">Reference proteome</keyword>
<sequence>MTLGTSIAELVSAYPSSGGLYSASGLLVPIKYRAFTAWCVGWLNFTGQIAGIAGSEWGLAQMIYAWAHVISNGQFVANRNQTVGLYVALMIIHGVINSLGTRTLARLTSGYVIVNIGITFVIIITVLACTPLNEMNSASYTFTEIVNQSGWGASNPMGGDAIAFLFGLYSVQFVMTDYDATAHISEEVHRAAIAAPVAIMIAVAGTGAVGWVLNIVLVITSGRDIITSDPDTFPGGLAMAEIIRYRIGKVGFLVIWPFVCLVAFFVVTTALQANARSFYAFSRDRGLPDNLFFARISKYTKTTVNAVWLVVFWCIALGFLGFASQAAVNAIFALAALGMDLSYLVPIICRQVFANHPEVQFQPGPFTLGTGFFGKAINYTAIAWTLFECTVLSIPTVLPFDAQNFNYSWVIMVGVLLLAIIWYAAYAHKYYRGPISTLTPDLLKKLGIVTVQEEAIANSPEMADAQSFEHIKNK</sequence>
<feature type="transmembrane region" description="Helical" evidence="6">
    <location>
        <begin position="254"/>
        <end position="275"/>
    </location>
</feature>
<dbReference type="PANTHER" id="PTHR45649">
    <property type="entry name" value="AMINO-ACID PERMEASE BAT1"/>
    <property type="match status" value="1"/>
</dbReference>
<feature type="transmembrane region" description="Helical" evidence="6">
    <location>
        <begin position="365"/>
        <end position="387"/>
    </location>
</feature>
<feature type="transmembrane region" description="Helical" evidence="6">
    <location>
        <begin position="330"/>
        <end position="353"/>
    </location>
</feature>
<dbReference type="OrthoDB" id="10054429at2759"/>
<dbReference type="GO" id="GO:0016020">
    <property type="term" value="C:membrane"/>
    <property type="evidence" value="ECO:0007669"/>
    <property type="project" value="UniProtKB-SubCell"/>
</dbReference>